<comment type="caution">
    <text evidence="1">The sequence shown here is derived from an EMBL/GenBank/DDBJ whole genome shotgun (WGS) entry which is preliminary data.</text>
</comment>
<name>A0ABP0IHJ1_9DINO</name>
<dbReference type="Proteomes" id="UP001642484">
    <property type="component" value="Unassembled WGS sequence"/>
</dbReference>
<reference evidence="1 2" key="1">
    <citation type="submission" date="2024-02" db="EMBL/GenBank/DDBJ databases">
        <authorList>
            <person name="Chen Y."/>
            <person name="Shah S."/>
            <person name="Dougan E. K."/>
            <person name="Thang M."/>
            <person name="Chan C."/>
        </authorList>
    </citation>
    <scope>NUCLEOTIDE SEQUENCE [LARGE SCALE GENOMIC DNA]</scope>
</reference>
<accession>A0ABP0IHJ1</accession>
<keyword evidence="2" id="KW-1185">Reference proteome</keyword>
<evidence type="ECO:0000313" key="2">
    <source>
        <dbReference type="Proteomes" id="UP001642484"/>
    </source>
</evidence>
<protein>
    <submittedName>
        <fullName evidence="1">Uncharacterized protein</fullName>
    </submittedName>
</protein>
<dbReference type="EMBL" id="CAXAMN010002916">
    <property type="protein sequence ID" value="CAK9002070.1"/>
    <property type="molecule type" value="Genomic_DNA"/>
</dbReference>
<evidence type="ECO:0000313" key="1">
    <source>
        <dbReference type="EMBL" id="CAK9002070.1"/>
    </source>
</evidence>
<proteinExistence type="predicted"/>
<organism evidence="1 2">
    <name type="scientific">Durusdinium trenchii</name>
    <dbReference type="NCBI Taxonomy" id="1381693"/>
    <lineage>
        <taxon>Eukaryota</taxon>
        <taxon>Sar</taxon>
        <taxon>Alveolata</taxon>
        <taxon>Dinophyceae</taxon>
        <taxon>Suessiales</taxon>
        <taxon>Symbiodiniaceae</taxon>
        <taxon>Durusdinium</taxon>
    </lineage>
</organism>
<gene>
    <name evidence="1" type="ORF">CCMP2556_LOCUS6709</name>
</gene>
<sequence>MAKAHATNADVKKALDEFEIPADGEDFMIQLPRKIVQLLSAAGGKLQAQVEAYRADHSESEVEAYAKSLEEEWVKTADDISKTYLEAQDAIETDVAKMKKFFGSQKNMAGKTKADVLKEIWKLLPKYSDAPVEPLDEEMLSELAKVPAVIEGEFKHNWGTAETLYKSEAIDSFGSKYLLGIFEKEEDAKKAFDVWNKEYEQAGKDVKENLKSWAKGQEAELAEEQDSVDRIRKALEEAQR</sequence>